<keyword evidence="6 7" id="KW-0472">Membrane</keyword>
<dbReference type="Proteomes" id="UP001056756">
    <property type="component" value="Chromosome"/>
</dbReference>
<feature type="transmembrane region" description="Helical" evidence="7">
    <location>
        <begin position="126"/>
        <end position="146"/>
    </location>
</feature>
<feature type="transmembrane region" description="Helical" evidence="7">
    <location>
        <begin position="222"/>
        <end position="243"/>
    </location>
</feature>
<evidence type="ECO:0000256" key="4">
    <source>
        <dbReference type="ARBA" id="ARBA00022692"/>
    </source>
</evidence>
<dbReference type="InterPro" id="IPR035906">
    <property type="entry name" value="MetI-like_sf"/>
</dbReference>
<sequence length="258" mass="28543">MANKQSRWSNIWPPVVTLLFIGIVWELIVRMKLVYSWLIPSPIGVFKGMIADWPRLMEHLAATTKLSLIGFAGGAIAGFVLAAVLHFLPVVRKGLYPVLILSQTIPVIVIAPILTMLLGYGMMPKIFLIILVCFFPICIATLGGLAQADHQLKNYLGMIGASKWHLFIHLELPSALTNLFGGLRIAVSYSVLSAVVAEWLSPKVGLGSYLILSSRGYMPDRVFASVLLIVLMSLLLFWIVSFVESRFVHWRPKKGSQG</sequence>
<name>A0A9J6ZBA4_9BACL</name>
<evidence type="ECO:0000256" key="6">
    <source>
        <dbReference type="ARBA" id="ARBA00023136"/>
    </source>
</evidence>
<dbReference type="Gene3D" id="1.10.3720.10">
    <property type="entry name" value="MetI-like"/>
    <property type="match status" value="1"/>
</dbReference>
<dbReference type="AlphaFoldDB" id="A0A9J6ZBA4"/>
<dbReference type="GO" id="GO:0005886">
    <property type="term" value="C:plasma membrane"/>
    <property type="evidence" value="ECO:0007669"/>
    <property type="project" value="UniProtKB-SubCell"/>
</dbReference>
<feature type="transmembrane region" description="Helical" evidence="7">
    <location>
        <begin position="66"/>
        <end position="88"/>
    </location>
</feature>
<dbReference type="EMBL" id="CP097899">
    <property type="protein sequence ID" value="URN93335.1"/>
    <property type="molecule type" value="Genomic_DNA"/>
</dbReference>
<dbReference type="CDD" id="cd06261">
    <property type="entry name" value="TM_PBP2"/>
    <property type="match status" value="1"/>
</dbReference>
<comment type="subcellular location">
    <subcellularLocation>
        <location evidence="1 7">Cell membrane</location>
        <topology evidence="1 7">Multi-pass membrane protein</topology>
    </subcellularLocation>
</comment>
<gene>
    <name evidence="9" type="ORF">NAG76_16055</name>
</gene>
<dbReference type="PROSITE" id="PS50928">
    <property type="entry name" value="ABC_TM1"/>
    <property type="match status" value="1"/>
</dbReference>
<keyword evidence="3" id="KW-1003">Cell membrane</keyword>
<keyword evidence="2 7" id="KW-0813">Transport</keyword>
<evidence type="ECO:0000313" key="10">
    <source>
        <dbReference type="Proteomes" id="UP001056756"/>
    </source>
</evidence>
<feature type="domain" description="ABC transmembrane type-1" evidence="8">
    <location>
        <begin position="60"/>
        <end position="240"/>
    </location>
</feature>
<dbReference type="PANTHER" id="PTHR30151">
    <property type="entry name" value="ALKANE SULFONATE ABC TRANSPORTER-RELATED, MEMBRANE SUBUNIT"/>
    <property type="match status" value="1"/>
</dbReference>
<organism evidence="9 10">
    <name type="scientific">Candidatus Pristimantibacillus lignocellulolyticus</name>
    <dbReference type="NCBI Taxonomy" id="2994561"/>
    <lineage>
        <taxon>Bacteria</taxon>
        <taxon>Bacillati</taxon>
        <taxon>Bacillota</taxon>
        <taxon>Bacilli</taxon>
        <taxon>Bacillales</taxon>
        <taxon>Paenibacillaceae</taxon>
        <taxon>Candidatus Pristimantibacillus</taxon>
    </lineage>
</organism>
<accession>A0A9J6ZBA4</accession>
<evidence type="ECO:0000256" key="2">
    <source>
        <dbReference type="ARBA" id="ARBA00022448"/>
    </source>
</evidence>
<dbReference type="GO" id="GO:0055085">
    <property type="term" value="P:transmembrane transport"/>
    <property type="evidence" value="ECO:0007669"/>
    <property type="project" value="InterPro"/>
</dbReference>
<feature type="transmembrane region" description="Helical" evidence="7">
    <location>
        <begin position="94"/>
        <end position="114"/>
    </location>
</feature>
<keyword evidence="5 7" id="KW-1133">Transmembrane helix</keyword>
<feature type="transmembrane region" description="Helical" evidence="7">
    <location>
        <begin position="12"/>
        <end position="28"/>
    </location>
</feature>
<dbReference type="PANTHER" id="PTHR30151:SF20">
    <property type="entry name" value="ABC TRANSPORTER PERMEASE PROTEIN HI_0355-RELATED"/>
    <property type="match status" value="1"/>
</dbReference>
<keyword evidence="4 7" id="KW-0812">Transmembrane</keyword>
<evidence type="ECO:0000256" key="5">
    <source>
        <dbReference type="ARBA" id="ARBA00022989"/>
    </source>
</evidence>
<proteinExistence type="inferred from homology"/>
<evidence type="ECO:0000256" key="3">
    <source>
        <dbReference type="ARBA" id="ARBA00022475"/>
    </source>
</evidence>
<dbReference type="KEGG" id="plig:NAG76_16055"/>
<comment type="similarity">
    <text evidence="7">Belongs to the binding-protein-dependent transport system permease family.</text>
</comment>
<evidence type="ECO:0000256" key="1">
    <source>
        <dbReference type="ARBA" id="ARBA00004651"/>
    </source>
</evidence>
<evidence type="ECO:0000259" key="8">
    <source>
        <dbReference type="PROSITE" id="PS50928"/>
    </source>
</evidence>
<evidence type="ECO:0000256" key="7">
    <source>
        <dbReference type="RuleBase" id="RU363032"/>
    </source>
</evidence>
<reference evidence="9" key="1">
    <citation type="submission" date="2022-05" db="EMBL/GenBank/DDBJ databases">
        <title>Novel bacterial taxa in a minimal lignocellulolytic consortium and its capacity to transform plastics disclosed by genome-resolved metagenomics.</title>
        <authorList>
            <person name="Rodriguez C.A.D."/>
            <person name="Diaz-Garcia L."/>
            <person name="Herrera K."/>
            <person name="Tarazona N.A."/>
            <person name="Sproer C."/>
            <person name="Overmann J."/>
            <person name="Jimenez D.J."/>
        </authorList>
    </citation>
    <scope>NUCLEOTIDE SEQUENCE</scope>
    <source>
        <strain evidence="9">MAG5</strain>
    </source>
</reference>
<protein>
    <submittedName>
        <fullName evidence="9">ABC transporter permease</fullName>
    </submittedName>
</protein>
<evidence type="ECO:0000313" key="9">
    <source>
        <dbReference type="EMBL" id="URN93335.1"/>
    </source>
</evidence>
<dbReference type="InterPro" id="IPR000515">
    <property type="entry name" value="MetI-like"/>
</dbReference>
<dbReference type="Pfam" id="PF00528">
    <property type="entry name" value="BPD_transp_1"/>
    <property type="match status" value="1"/>
</dbReference>
<dbReference type="SUPFAM" id="SSF161098">
    <property type="entry name" value="MetI-like"/>
    <property type="match status" value="1"/>
</dbReference>